<dbReference type="STRING" id="395961.Cyan7425_4707"/>
<dbReference type="eggNOG" id="COG2220">
    <property type="taxonomic scope" value="Bacteria"/>
</dbReference>
<dbReference type="AlphaFoldDB" id="B8HLE7"/>
<dbReference type="HOGENOM" id="CLU_051050_0_0_3"/>
<protein>
    <recommendedName>
        <fullName evidence="1">Metallo-beta-lactamase domain-containing protein</fullName>
    </recommendedName>
</protein>
<dbReference type="PANTHER" id="PTHR43546:SF7">
    <property type="entry name" value="METALLO-BETA-LACTAMASE DOMAIN-CONTAINING PROTEIN"/>
    <property type="match status" value="1"/>
</dbReference>
<feature type="domain" description="Metallo-beta-lactamase" evidence="1">
    <location>
        <begin position="26"/>
        <end position="240"/>
    </location>
</feature>
<evidence type="ECO:0000313" key="2">
    <source>
        <dbReference type="EMBL" id="ACL47012.1"/>
    </source>
</evidence>
<dbReference type="PANTHER" id="PTHR43546">
    <property type="entry name" value="UPF0173 METAL-DEPENDENT HYDROLASE MJ1163-RELATED"/>
    <property type="match status" value="1"/>
</dbReference>
<evidence type="ECO:0000259" key="1">
    <source>
        <dbReference type="SMART" id="SM00849"/>
    </source>
</evidence>
<dbReference type="Pfam" id="PF12706">
    <property type="entry name" value="Lactamase_B_2"/>
    <property type="match status" value="1"/>
</dbReference>
<dbReference type="Gene3D" id="3.60.15.10">
    <property type="entry name" value="Ribonuclease Z/Hydroxyacylglutathione hydrolase-like"/>
    <property type="match status" value="1"/>
</dbReference>
<dbReference type="EMBL" id="CP001344">
    <property type="protein sequence ID" value="ACL47012.1"/>
    <property type="molecule type" value="Genomic_DNA"/>
</dbReference>
<dbReference type="KEGG" id="cyn:Cyan7425_4707"/>
<dbReference type="SUPFAM" id="SSF56281">
    <property type="entry name" value="Metallo-hydrolase/oxidoreductase"/>
    <property type="match status" value="1"/>
</dbReference>
<gene>
    <name evidence="2" type="ordered locus">Cyan7425_4707</name>
</gene>
<dbReference type="SMART" id="SM00849">
    <property type="entry name" value="Lactamase_B"/>
    <property type="match status" value="1"/>
</dbReference>
<dbReference type="InterPro" id="IPR001279">
    <property type="entry name" value="Metallo-B-lactamas"/>
</dbReference>
<reference evidence="2" key="1">
    <citation type="submission" date="2009-01" db="EMBL/GenBank/DDBJ databases">
        <title>Complete sequence of chromosome Cyanothece sp. PCC 7425.</title>
        <authorList>
            <consortium name="US DOE Joint Genome Institute"/>
            <person name="Lucas S."/>
            <person name="Copeland A."/>
            <person name="Lapidus A."/>
            <person name="Glavina del Rio T."/>
            <person name="Dalin E."/>
            <person name="Tice H."/>
            <person name="Bruce D."/>
            <person name="Goodwin L."/>
            <person name="Pitluck S."/>
            <person name="Sims D."/>
            <person name="Meineke L."/>
            <person name="Brettin T."/>
            <person name="Detter J.C."/>
            <person name="Han C."/>
            <person name="Larimer F."/>
            <person name="Land M."/>
            <person name="Hauser L."/>
            <person name="Kyrpides N."/>
            <person name="Ovchinnikova G."/>
            <person name="Liberton M."/>
            <person name="Stoeckel J."/>
            <person name="Banerjee A."/>
            <person name="Singh A."/>
            <person name="Page L."/>
            <person name="Sato H."/>
            <person name="Zhao L."/>
            <person name="Sherman L."/>
            <person name="Pakrasi H."/>
            <person name="Richardson P."/>
        </authorList>
    </citation>
    <scope>NUCLEOTIDE SEQUENCE</scope>
    <source>
        <strain evidence="2">PCC 7425</strain>
    </source>
</reference>
<dbReference type="InterPro" id="IPR036866">
    <property type="entry name" value="RibonucZ/Hydroxyglut_hydro"/>
</dbReference>
<dbReference type="InterPro" id="IPR050114">
    <property type="entry name" value="UPF0173_UPF0282_UlaG_hydrolase"/>
</dbReference>
<organism evidence="2">
    <name type="scientific">Cyanothece sp. (strain PCC 7425 / ATCC 29141)</name>
    <dbReference type="NCBI Taxonomy" id="395961"/>
    <lineage>
        <taxon>Bacteria</taxon>
        <taxon>Bacillati</taxon>
        <taxon>Cyanobacteriota</taxon>
        <taxon>Cyanophyceae</taxon>
        <taxon>Gomontiellales</taxon>
        <taxon>Cyanothecaceae</taxon>
        <taxon>Cyanothece</taxon>
    </lineage>
</organism>
<accession>B8HLE7</accession>
<name>B8HLE7_CYAP4</name>
<sequence>MYDASSDLSAPTHDSSFGQGSIFFVGTATVILRYAGFTILTDPNFLHQGDHVHLGYGLRSARRTDPAIEIEQLPPLDLMILSHLHEDHFDRIAEAKLAKDLAIVTTSHAAKSLSKKGFTALYPLESWETFTVEKGEATLHLTAMPGRHGPGMLAAALPPVMGSMLEFQTHEGKIPFRLYISGDTLVYDQLREIPKRYPHIDLALFHLGGTMVLGILLTMDARQGVEAIQMIAPDHVIPIHFNDYTVFKSPLEDFIQAVTAAGLNDRVHYLSHGETYNFTVAI</sequence>
<proteinExistence type="predicted"/>